<sequence>MVNPGHRSRGCFACRRQKVKCDEAHPTCRRCSTRGRVCKWPDVSSKFFSMNDWAHRKVESEARDAGVEGACGQATQEGVLDAAVLWSPDAPLYQITLAPATDWKSASIAPFFDRFVVQPDVLGTTWGYMSGLPGIFESGPVYLKHAVEAAAAAHLANVGGLQALGRIAARSYGKSLDLIRKGLGETGSLDPCSVLMAVTTLVLYESISGIGPPKDMFKAHAHGQASLMQLCLMRNKAVQASPTSQDIVGTVNRTLLSRDLEHAGGPPLGTYHWSDTTYRSWLDEAATRVTALAARACAHWRGLHDEDCGLTERWHRVRRCWNALESTHQLIETYYDSAPPQWRWQVGESNVAAAYPPRLDVYPTPVTAHLWNAIRYAHLHVLQKMLQTQDLIRTLQKPPHSRGELIDLTTQARSDLHDRFTDILGDMASSAHVVMEGTCLWMDPGCIPLMNQQFLLWQLQKVYNHIDLPGHVRDWVTEVCRRIGRGGSIRQGFLVDSAK</sequence>
<dbReference type="Pfam" id="PF00172">
    <property type="entry name" value="Zn_clus"/>
    <property type="match status" value="1"/>
</dbReference>
<dbReference type="PANTHER" id="PTHR38791">
    <property type="entry name" value="ZN(II)2CYS6 TRANSCRIPTION FACTOR (EUROFUNG)-RELATED-RELATED"/>
    <property type="match status" value="1"/>
</dbReference>
<evidence type="ECO:0000313" key="4">
    <source>
        <dbReference type="Proteomes" id="UP000803884"/>
    </source>
</evidence>
<dbReference type="RefSeq" id="XP_069227092.1">
    <property type="nucleotide sequence ID" value="XM_069375965.1"/>
</dbReference>
<protein>
    <recommendedName>
        <fullName evidence="2">Zn(2)-C6 fungal-type domain-containing protein</fullName>
    </recommendedName>
</protein>
<dbReference type="PROSITE" id="PS50048">
    <property type="entry name" value="ZN2_CY6_FUNGAL_2"/>
    <property type="match status" value="1"/>
</dbReference>
<dbReference type="PANTHER" id="PTHR38791:SF1">
    <property type="entry name" value="TRANSCRIPTION FACTOR, PUTATIVE-RELATED"/>
    <property type="match status" value="1"/>
</dbReference>
<comment type="caution">
    <text evidence="3">The sequence shown here is derived from an EMBL/GenBank/DDBJ whole genome shotgun (WGS) entry which is preliminary data.</text>
</comment>
<evidence type="ECO:0000259" key="2">
    <source>
        <dbReference type="PROSITE" id="PS50048"/>
    </source>
</evidence>
<dbReference type="InterPro" id="IPR001138">
    <property type="entry name" value="Zn2Cys6_DnaBD"/>
</dbReference>
<evidence type="ECO:0000313" key="3">
    <source>
        <dbReference type="EMBL" id="KAL1583986.1"/>
    </source>
</evidence>
<organism evidence="3 4">
    <name type="scientific">Cladosporium halotolerans</name>
    <dbReference type="NCBI Taxonomy" id="1052096"/>
    <lineage>
        <taxon>Eukaryota</taxon>
        <taxon>Fungi</taxon>
        <taxon>Dikarya</taxon>
        <taxon>Ascomycota</taxon>
        <taxon>Pezizomycotina</taxon>
        <taxon>Dothideomycetes</taxon>
        <taxon>Dothideomycetidae</taxon>
        <taxon>Cladosporiales</taxon>
        <taxon>Cladosporiaceae</taxon>
        <taxon>Cladosporium</taxon>
    </lineage>
</organism>
<proteinExistence type="predicted"/>
<dbReference type="SMART" id="SM00066">
    <property type="entry name" value="GAL4"/>
    <property type="match status" value="1"/>
</dbReference>
<dbReference type="GO" id="GO:0008270">
    <property type="term" value="F:zinc ion binding"/>
    <property type="evidence" value="ECO:0007669"/>
    <property type="project" value="InterPro"/>
</dbReference>
<gene>
    <name evidence="3" type="ORF">WHR41_07360</name>
</gene>
<dbReference type="SUPFAM" id="SSF57701">
    <property type="entry name" value="Zn2/Cys6 DNA-binding domain"/>
    <property type="match status" value="1"/>
</dbReference>
<dbReference type="EMBL" id="JAAQHG020000030">
    <property type="protein sequence ID" value="KAL1583986.1"/>
    <property type="molecule type" value="Genomic_DNA"/>
</dbReference>
<accession>A0AB34KJ27</accession>
<dbReference type="GO" id="GO:0000981">
    <property type="term" value="F:DNA-binding transcription factor activity, RNA polymerase II-specific"/>
    <property type="evidence" value="ECO:0007669"/>
    <property type="project" value="InterPro"/>
</dbReference>
<dbReference type="CDD" id="cd00067">
    <property type="entry name" value="GAL4"/>
    <property type="match status" value="1"/>
</dbReference>
<dbReference type="Proteomes" id="UP000803884">
    <property type="component" value="Unassembled WGS sequence"/>
</dbReference>
<dbReference type="Gene3D" id="4.10.240.10">
    <property type="entry name" value="Zn(2)-C6 fungal-type DNA-binding domain"/>
    <property type="match status" value="1"/>
</dbReference>
<feature type="domain" description="Zn(2)-C6 fungal-type" evidence="2">
    <location>
        <begin position="10"/>
        <end position="40"/>
    </location>
</feature>
<dbReference type="GeneID" id="96008803"/>
<name>A0AB34KJ27_9PEZI</name>
<dbReference type="InterPro" id="IPR053175">
    <property type="entry name" value="DHMBA_Reg_Transcription_Factor"/>
</dbReference>
<dbReference type="AlphaFoldDB" id="A0AB34KJ27"/>
<dbReference type="InterPro" id="IPR036864">
    <property type="entry name" value="Zn2-C6_fun-type_DNA-bd_sf"/>
</dbReference>
<reference evidence="3 4" key="1">
    <citation type="journal article" date="2020" name="Microbiol. Resour. Announc.">
        <title>Draft Genome Sequence of a Cladosporium Species Isolated from the Mesophotic Ascidian Didemnum maculosum.</title>
        <authorList>
            <person name="Gioti A."/>
            <person name="Siaperas R."/>
            <person name="Nikolaivits E."/>
            <person name="Le Goff G."/>
            <person name="Ouazzani J."/>
            <person name="Kotoulas G."/>
            <person name="Topakas E."/>
        </authorList>
    </citation>
    <scope>NUCLEOTIDE SEQUENCE [LARGE SCALE GENOMIC DNA]</scope>
    <source>
        <strain evidence="3 4">TM138-S3</strain>
    </source>
</reference>
<keyword evidence="4" id="KW-1185">Reference proteome</keyword>
<evidence type="ECO:0000256" key="1">
    <source>
        <dbReference type="ARBA" id="ARBA00023242"/>
    </source>
</evidence>
<dbReference type="PROSITE" id="PS00463">
    <property type="entry name" value="ZN2_CY6_FUNGAL_1"/>
    <property type="match status" value="1"/>
</dbReference>
<keyword evidence="1" id="KW-0539">Nucleus</keyword>